<gene>
    <name evidence="1" type="ORF">TG4357_02431</name>
</gene>
<dbReference type="STRING" id="53501.SAMN04488043_11732"/>
<protein>
    <submittedName>
        <fullName evidence="1">Uncharacterized protein</fullName>
    </submittedName>
</protein>
<name>A0A0P1FEG8_THAGE</name>
<dbReference type="EMBL" id="CYSA01000024">
    <property type="protein sequence ID" value="CUH66449.1"/>
    <property type="molecule type" value="Genomic_DNA"/>
</dbReference>
<evidence type="ECO:0000313" key="2">
    <source>
        <dbReference type="Proteomes" id="UP000051587"/>
    </source>
</evidence>
<reference evidence="1 2" key="1">
    <citation type="submission" date="2015-09" db="EMBL/GenBank/DDBJ databases">
        <authorList>
            <consortium name="Swine Surveillance"/>
        </authorList>
    </citation>
    <scope>NUCLEOTIDE SEQUENCE [LARGE SCALE GENOMIC DNA]</scope>
    <source>
        <strain evidence="1 2">CECT 4357</strain>
    </source>
</reference>
<dbReference type="Proteomes" id="UP000051587">
    <property type="component" value="Unassembled WGS sequence"/>
</dbReference>
<evidence type="ECO:0000313" key="1">
    <source>
        <dbReference type="EMBL" id="CUH66449.1"/>
    </source>
</evidence>
<organism evidence="1 2">
    <name type="scientific">Thalassovita gelatinovora</name>
    <name type="common">Thalassobius gelatinovorus</name>
    <dbReference type="NCBI Taxonomy" id="53501"/>
    <lineage>
        <taxon>Bacteria</taxon>
        <taxon>Pseudomonadati</taxon>
        <taxon>Pseudomonadota</taxon>
        <taxon>Alphaproteobacteria</taxon>
        <taxon>Rhodobacterales</taxon>
        <taxon>Roseobacteraceae</taxon>
        <taxon>Thalassovita</taxon>
    </lineage>
</organism>
<accession>A0A0P1FEG8</accession>
<keyword evidence="2" id="KW-1185">Reference proteome</keyword>
<sequence length="80" mass="8948">MFDGAKADATEAVRDRMIDILEAMMSPDQGRDVLNWRIEAKMAQAALLSRAVFNLDKRDARRAQRAAQQKIGACRSLLLS</sequence>
<proteinExistence type="predicted"/>
<dbReference type="AlphaFoldDB" id="A0A0P1FEG8"/>